<dbReference type="GO" id="GO:0034599">
    <property type="term" value="P:cellular response to oxidative stress"/>
    <property type="evidence" value="ECO:0007669"/>
    <property type="project" value="TreeGrafter"/>
</dbReference>
<evidence type="ECO:0000256" key="4">
    <source>
        <dbReference type="ARBA" id="ARBA00023002"/>
    </source>
</evidence>
<dbReference type="GO" id="GO:0008379">
    <property type="term" value="F:thioredoxin peroxidase activity"/>
    <property type="evidence" value="ECO:0007669"/>
    <property type="project" value="TreeGrafter"/>
</dbReference>
<dbReference type="InterPro" id="IPR050924">
    <property type="entry name" value="Peroxiredoxin_BCP/PrxQ"/>
</dbReference>
<evidence type="ECO:0000256" key="5">
    <source>
        <dbReference type="ARBA" id="ARBA00023157"/>
    </source>
</evidence>
<dbReference type="CDD" id="cd02970">
    <property type="entry name" value="PRX_like2"/>
    <property type="match status" value="1"/>
</dbReference>
<dbReference type="PROSITE" id="PS51352">
    <property type="entry name" value="THIOREDOXIN_2"/>
    <property type="match status" value="1"/>
</dbReference>
<evidence type="ECO:0000259" key="10">
    <source>
        <dbReference type="PROSITE" id="PS51352"/>
    </source>
</evidence>
<evidence type="ECO:0000313" key="11">
    <source>
        <dbReference type="EMBL" id="TVY25148.1"/>
    </source>
</evidence>
<dbReference type="GeneID" id="41986673"/>
<comment type="caution">
    <text evidence="11">The sequence shown here is derived from an EMBL/GenBank/DDBJ whole genome shotgun (WGS) entry which is preliminary data.</text>
</comment>
<dbReference type="InterPro" id="IPR036249">
    <property type="entry name" value="Thioredoxin-like_sf"/>
</dbReference>
<dbReference type="InterPro" id="IPR013766">
    <property type="entry name" value="Thioredoxin_domain"/>
</dbReference>
<keyword evidence="6" id="KW-0676">Redox-active center</keyword>
<evidence type="ECO:0000256" key="3">
    <source>
        <dbReference type="ARBA" id="ARBA00022862"/>
    </source>
</evidence>
<keyword evidence="5" id="KW-1015">Disulfide bond</keyword>
<evidence type="ECO:0000256" key="2">
    <source>
        <dbReference type="ARBA" id="ARBA00022559"/>
    </source>
</evidence>
<organism evidence="11 12">
    <name type="scientific">Lachnellula hyalina</name>
    <dbReference type="NCBI Taxonomy" id="1316788"/>
    <lineage>
        <taxon>Eukaryota</taxon>
        <taxon>Fungi</taxon>
        <taxon>Dikarya</taxon>
        <taxon>Ascomycota</taxon>
        <taxon>Pezizomycotina</taxon>
        <taxon>Leotiomycetes</taxon>
        <taxon>Helotiales</taxon>
        <taxon>Lachnaceae</taxon>
        <taxon>Lachnellula</taxon>
    </lineage>
</organism>
<evidence type="ECO:0000256" key="9">
    <source>
        <dbReference type="ARBA" id="ARBA00049091"/>
    </source>
</evidence>
<dbReference type="SUPFAM" id="SSF52833">
    <property type="entry name" value="Thioredoxin-like"/>
    <property type="match status" value="1"/>
</dbReference>
<comment type="catalytic activity">
    <reaction evidence="9">
        <text>a hydroperoxide + [thioredoxin]-dithiol = an alcohol + [thioredoxin]-disulfide + H2O</text>
        <dbReference type="Rhea" id="RHEA:62620"/>
        <dbReference type="Rhea" id="RHEA-COMP:10698"/>
        <dbReference type="Rhea" id="RHEA-COMP:10700"/>
        <dbReference type="ChEBI" id="CHEBI:15377"/>
        <dbReference type="ChEBI" id="CHEBI:29950"/>
        <dbReference type="ChEBI" id="CHEBI:30879"/>
        <dbReference type="ChEBI" id="CHEBI:35924"/>
        <dbReference type="ChEBI" id="CHEBI:50058"/>
        <dbReference type="EC" id="1.11.1.24"/>
    </reaction>
</comment>
<sequence length="233" mass="25367">MSLAAQLDAVTANFKNAPASVTGPIIKAKSDFVSTFDPSKAIRPGSTLPPFTLTDASGTAISSSTLLSKGPLLISFYRGSWCPYCNLALRALQKHLPALQAKDCTLVAISPELPDTSLSTVEKNELQFPVLSDVGNRLARQLGIVFEQPDELRAIFDDFGHDLKGRNGDDSFVVPVPTVLLVGKDGVVRNVHVEADYTKRLEPEVAAAWIDAFFEYIEEALHMYASVLLQKFE</sequence>
<name>A0A8H8QYM6_9HELO</name>
<keyword evidence="3" id="KW-0049">Antioxidant</keyword>
<keyword evidence="2" id="KW-0575">Peroxidase</keyword>
<evidence type="ECO:0000256" key="7">
    <source>
        <dbReference type="ARBA" id="ARBA00032824"/>
    </source>
</evidence>
<feature type="domain" description="Thioredoxin" evidence="10">
    <location>
        <begin position="42"/>
        <end position="215"/>
    </location>
</feature>
<gene>
    <name evidence="11" type="primary">resA</name>
    <name evidence="11" type="ORF">LHYA1_G006475</name>
</gene>
<accession>A0A8H8QYM6</accession>
<reference evidence="11 12" key="1">
    <citation type="submission" date="2018-05" db="EMBL/GenBank/DDBJ databases">
        <title>Genome sequencing and assembly of the regulated plant pathogen Lachnellula willkommii and related sister species for the development of diagnostic species identification markers.</title>
        <authorList>
            <person name="Giroux E."/>
            <person name="Bilodeau G."/>
        </authorList>
    </citation>
    <scope>NUCLEOTIDE SEQUENCE [LARGE SCALE GENOMIC DNA]</scope>
    <source>
        <strain evidence="11 12">CBS 185.66</strain>
    </source>
</reference>
<dbReference type="Proteomes" id="UP000431533">
    <property type="component" value="Unassembled WGS sequence"/>
</dbReference>
<dbReference type="Pfam" id="PF00578">
    <property type="entry name" value="AhpC-TSA"/>
    <property type="match status" value="1"/>
</dbReference>
<comment type="similarity">
    <text evidence="8">Belongs to the peroxiredoxin family. BCP/PrxQ subfamily.</text>
</comment>
<dbReference type="EC" id="1.11.1.24" evidence="1"/>
<dbReference type="Gene3D" id="3.40.30.10">
    <property type="entry name" value="Glutaredoxin"/>
    <property type="match status" value="1"/>
</dbReference>
<evidence type="ECO:0000256" key="8">
    <source>
        <dbReference type="ARBA" id="ARBA00038489"/>
    </source>
</evidence>
<dbReference type="AlphaFoldDB" id="A0A8H8QYM6"/>
<dbReference type="InterPro" id="IPR000866">
    <property type="entry name" value="AhpC/TSA"/>
</dbReference>
<proteinExistence type="inferred from homology"/>
<dbReference type="RefSeq" id="XP_031003936.1">
    <property type="nucleotide sequence ID" value="XM_031151413.1"/>
</dbReference>
<evidence type="ECO:0000256" key="6">
    <source>
        <dbReference type="ARBA" id="ARBA00023284"/>
    </source>
</evidence>
<keyword evidence="4" id="KW-0560">Oxidoreductase</keyword>
<dbReference type="OrthoDB" id="338622at2759"/>
<dbReference type="PANTHER" id="PTHR42801">
    <property type="entry name" value="THIOREDOXIN-DEPENDENT PEROXIDE REDUCTASE"/>
    <property type="match status" value="1"/>
</dbReference>
<dbReference type="GO" id="GO:0045454">
    <property type="term" value="P:cell redox homeostasis"/>
    <property type="evidence" value="ECO:0007669"/>
    <property type="project" value="TreeGrafter"/>
</dbReference>
<protein>
    <recommendedName>
        <fullName evidence="1">thioredoxin-dependent peroxiredoxin</fullName>
        <ecNumber evidence="1">1.11.1.24</ecNumber>
    </recommendedName>
    <alternativeName>
        <fullName evidence="7">Thioredoxin peroxidase</fullName>
    </alternativeName>
</protein>
<dbReference type="EMBL" id="QGMH01000105">
    <property type="protein sequence ID" value="TVY25148.1"/>
    <property type="molecule type" value="Genomic_DNA"/>
</dbReference>
<keyword evidence="12" id="KW-1185">Reference proteome</keyword>
<evidence type="ECO:0000313" key="12">
    <source>
        <dbReference type="Proteomes" id="UP000431533"/>
    </source>
</evidence>
<evidence type="ECO:0000256" key="1">
    <source>
        <dbReference type="ARBA" id="ARBA00013017"/>
    </source>
</evidence>
<dbReference type="PANTHER" id="PTHR42801:SF7">
    <property type="entry name" value="SLL1159 PROTEIN"/>
    <property type="match status" value="1"/>
</dbReference>
<dbReference type="GO" id="GO:0005737">
    <property type="term" value="C:cytoplasm"/>
    <property type="evidence" value="ECO:0007669"/>
    <property type="project" value="TreeGrafter"/>
</dbReference>